<evidence type="ECO:0000313" key="1">
    <source>
        <dbReference type="EMBL" id="MDQ0101065.1"/>
    </source>
</evidence>
<dbReference type="EMBL" id="JAUSSW010000001">
    <property type="protein sequence ID" value="MDQ0101065.1"/>
    <property type="molecule type" value="Genomic_DNA"/>
</dbReference>
<keyword evidence="2" id="KW-1185">Reference proteome</keyword>
<reference evidence="1 2" key="1">
    <citation type="submission" date="2023-07" db="EMBL/GenBank/DDBJ databases">
        <title>Sorghum-associated microbial communities from plants grown in Nebraska, USA.</title>
        <authorList>
            <person name="Schachtman D."/>
        </authorList>
    </citation>
    <scope>NUCLEOTIDE SEQUENCE [LARGE SCALE GENOMIC DNA]</scope>
    <source>
        <strain evidence="1 2">CC523</strain>
    </source>
</reference>
<dbReference type="Proteomes" id="UP001244563">
    <property type="component" value="Unassembled WGS sequence"/>
</dbReference>
<evidence type="ECO:0000313" key="2">
    <source>
        <dbReference type="Proteomes" id="UP001244563"/>
    </source>
</evidence>
<protein>
    <submittedName>
        <fullName evidence="1">Uncharacterized protein</fullName>
    </submittedName>
</protein>
<proteinExistence type="predicted"/>
<sequence length="38" mass="3929">MTTAGTFEVRAVVVPSRRGSAGLKQGLTLGVVFCGQYA</sequence>
<comment type="caution">
    <text evidence="1">The sequence shown here is derived from an EMBL/GenBank/DDBJ whole genome shotgun (WGS) entry which is preliminary data.</text>
</comment>
<name>A0ABT9THE1_PAENI</name>
<organism evidence="1 2">
    <name type="scientific">Paenarthrobacter nicotinovorans</name>
    <name type="common">Arthrobacter nicotinovorans</name>
    <dbReference type="NCBI Taxonomy" id="29320"/>
    <lineage>
        <taxon>Bacteria</taxon>
        <taxon>Bacillati</taxon>
        <taxon>Actinomycetota</taxon>
        <taxon>Actinomycetes</taxon>
        <taxon>Micrococcales</taxon>
        <taxon>Micrococcaceae</taxon>
        <taxon>Paenarthrobacter</taxon>
    </lineage>
</organism>
<accession>A0ABT9THE1</accession>
<gene>
    <name evidence="1" type="ORF">J2T10_000684</name>
</gene>